<feature type="transmembrane region" description="Helical" evidence="1">
    <location>
        <begin position="163"/>
        <end position="184"/>
    </location>
</feature>
<comment type="caution">
    <text evidence="2">The sequence shown here is derived from an EMBL/GenBank/DDBJ whole genome shotgun (WGS) entry which is preliminary data.</text>
</comment>
<evidence type="ECO:0000256" key="1">
    <source>
        <dbReference type="SAM" id="Phobius"/>
    </source>
</evidence>
<feature type="transmembrane region" description="Helical" evidence="1">
    <location>
        <begin position="130"/>
        <end position="151"/>
    </location>
</feature>
<dbReference type="EMBL" id="LNIX01000041">
    <property type="protein sequence ID" value="OXA39166.1"/>
    <property type="molecule type" value="Genomic_DNA"/>
</dbReference>
<dbReference type="Proteomes" id="UP000198287">
    <property type="component" value="Unassembled WGS sequence"/>
</dbReference>
<keyword evidence="1" id="KW-0812">Transmembrane</keyword>
<reference evidence="2 3" key="1">
    <citation type="submission" date="2015-12" db="EMBL/GenBank/DDBJ databases">
        <title>The genome of Folsomia candida.</title>
        <authorList>
            <person name="Faddeeva A."/>
            <person name="Derks M.F."/>
            <person name="Anvar Y."/>
            <person name="Smit S."/>
            <person name="Van Straalen N."/>
            <person name="Roelofs D."/>
        </authorList>
    </citation>
    <scope>NUCLEOTIDE SEQUENCE [LARGE SCALE GENOMIC DNA]</scope>
    <source>
        <strain evidence="2 3">VU population</strain>
        <tissue evidence="2">Whole body</tissue>
    </source>
</reference>
<sequence>MDFNQTEVIAAKAISPGTEAYANYILDPTAPYNITFVGGTNVEILHYLRDALNFRVVAMLTSPITVFQDTETEQHKLGGSAISLNEGISELDIGSIVMQLKRITGPDALNFLHTFSSPKPVAVFKNVESLTFSLTLFNPLSLIIVGLIGGTKNSEGDLASRRIAVTTISLAALLIHILFSANLLTNLLNGGVRGISNIFELQQQGYKMYKDSRMTGLKEFNEITNFNPDLVLRILSGQKIAVVTLPSFINMEVVGTQNSDFYRKSCQGLSLVTIESGRIRVAMVTKKGNPRAKSYNIK</sequence>
<keyword evidence="3" id="KW-1185">Reference proteome</keyword>
<gene>
    <name evidence="2" type="ORF">Fcan01_26194</name>
</gene>
<proteinExistence type="predicted"/>
<keyword evidence="1" id="KW-1133">Transmembrane helix</keyword>
<keyword evidence="1" id="KW-0472">Membrane</keyword>
<dbReference type="AlphaFoldDB" id="A0A226D4I2"/>
<organism evidence="2 3">
    <name type="scientific">Folsomia candida</name>
    <name type="common">Springtail</name>
    <dbReference type="NCBI Taxonomy" id="158441"/>
    <lineage>
        <taxon>Eukaryota</taxon>
        <taxon>Metazoa</taxon>
        <taxon>Ecdysozoa</taxon>
        <taxon>Arthropoda</taxon>
        <taxon>Hexapoda</taxon>
        <taxon>Collembola</taxon>
        <taxon>Entomobryomorpha</taxon>
        <taxon>Isotomoidea</taxon>
        <taxon>Isotomidae</taxon>
        <taxon>Proisotominae</taxon>
        <taxon>Folsomia</taxon>
    </lineage>
</organism>
<evidence type="ECO:0000313" key="3">
    <source>
        <dbReference type="Proteomes" id="UP000198287"/>
    </source>
</evidence>
<name>A0A226D4I2_FOLCA</name>
<protein>
    <submittedName>
        <fullName evidence="2">Uncharacterized protein</fullName>
    </submittedName>
</protein>
<evidence type="ECO:0000313" key="2">
    <source>
        <dbReference type="EMBL" id="OXA39166.1"/>
    </source>
</evidence>
<accession>A0A226D4I2</accession>